<sequence length="78" mass="9123">MYMFRELSFYAEVATFFKISLSEYSCNGTQSVGISLLYKLVTLTLKKTETHCLLFIISLTVIILKEKRRKERIFSCLN</sequence>
<organism evidence="1 2">
    <name type="scientific">Phaseolus coccineus</name>
    <name type="common">Scarlet runner bean</name>
    <name type="synonym">Phaseolus multiflorus</name>
    <dbReference type="NCBI Taxonomy" id="3886"/>
    <lineage>
        <taxon>Eukaryota</taxon>
        <taxon>Viridiplantae</taxon>
        <taxon>Streptophyta</taxon>
        <taxon>Embryophyta</taxon>
        <taxon>Tracheophyta</taxon>
        <taxon>Spermatophyta</taxon>
        <taxon>Magnoliopsida</taxon>
        <taxon>eudicotyledons</taxon>
        <taxon>Gunneridae</taxon>
        <taxon>Pentapetalae</taxon>
        <taxon>rosids</taxon>
        <taxon>fabids</taxon>
        <taxon>Fabales</taxon>
        <taxon>Fabaceae</taxon>
        <taxon>Papilionoideae</taxon>
        <taxon>50 kb inversion clade</taxon>
        <taxon>NPAAA clade</taxon>
        <taxon>indigoferoid/millettioid clade</taxon>
        <taxon>Phaseoleae</taxon>
        <taxon>Phaseolus</taxon>
    </lineage>
</organism>
<dbReference type="Proteomes" id="UP001374584">
    <property type="component" value="Unassembled WGS sequence"/>
</dbReference>
<reference evidence="1 2" key="1">
    <citation type="submission" date="2024-01" db="EMBL/GenBank/DDBJ databases">
        <title>The genomes of 5 underutilized Papilionoideae crops provide insights into root nodulation and disease resistanc.</title>
        <authorList>
            <person name="Jiang F."/>
        </authorList>
    </citation>
    <scope>NUCLEOTIDE SEQUENCE [LARGE SCALE GENOMIC DNA]</scope>
    <source>
        <strain evidence="1">JINMINGXINNONG_FW02</strain>
        <tissue evidence="1">Leaves</tissue>
    </source>
</reference>
<protein>
    <submittedName>
        <fullName evidence="1">Uncharacterized protein</fullName>
    </submittedName>
</protein>
<name>A0AAN9LBJ8_PHACN</name>
<keyword evidence="2" id="KW-1185">Reference proteome</keyword>
<dbReference type="EMBL" id="JAYMYR010000011">
    <property type="protein sequence ID" value="KAK7332804.1"/>
    <property type="molecule type" value="Genomic_DNA"/>
</dbReference>
<evidence type="ECO:0000313" key="2">
    <source>
        <dbReference type="Proteomes" id="UP001374584"/>
    </source>
</evidence>
<gene>
    <name evidence="1" type="ORF">VNO80_29559</name>
</gene>
<comment type="caution">
    <text evidence="1">The sequence shown here is derived from an EMBL/GenBank/DDBJ whole genome shotgun (WGS) entry which is preliminary data.</text>
</comment>
<proteinExistence type="predicted"/>
<accession>A0AAN9LBJ8</accession>
<dbReference type="AlphaFoldDB" id="A0AAN9LBJ8"/>
<evidence type="ECO:0000313" key="1">
    <source>
        <dbReference type="EMBL" id="KAK7332804.1"/>
    </source>
</evidence>